<name>A0AAD9H4V4_9PEZI</name>
<comment type="caution">
    <text evidence="2">The sequence shown here is derived from an EMBL/GenBank/DDBJ whole genome shotgun (WGS) entry which is preliminary data.</text>
</comment>
<sequence>MYARPLLQILAGNLRLAVSPLASYHFMIVVETCDRAWQKQQQQQRRRQQQPPLPTSIASRLASNSHRPWTLPCVNSTHP</sequence>
<evidence type="ECO:0000313" key="3">
    <source>
        <dbReference type="Proteomes" id="UP001232148"/>
    </source>
</evidence>
<keyword evidence="3" id="KW-1185">Reference proteome</keyword>
<organism evidence="2 3">
    <name type="scientific">Colletotrichum zoysiae</name>
    <dbReference type="NCBI Taxonomy" id="1216348"/>
    <lineage>
        <taxon>Eukaryota</taxon>
        <taxon>Fungi</taxon>
        <taxon>Dikarya</taxon>
        <taxon>Ascomycota</taxon>
        <taxon>Pezizomycotina</taxon>
        <taxon>Sordariomycetes</taxon>
        <taxon>Hypocreomycetidae</taxon>
        <taxon>Glomerellales</taxon>
        <taxon>Glomerellaceae</taxon>
        <taxon>Colletotrichum</taxon>
        <taxon>Colletotrichum graminicola species complex</taxon>
    </lineage>
</organism>
<gene>
    <name evidence="2" type="ORF">LX32DRAFT_223744</name>
</gene>
<reference evidence="2" key="1">
    <citation type="submission" date="2021-06" db="EMBL/GenBank/DDBJ databases">
        <title>Comparative genomics, transcriptomics and evolutionary studies reveal genomic signatures of adaptation to plant cell wall in hemibiotrophic fungi.</title>
        <authorList>
            <consortium name="DOE Joint Genome Institute"/>
            <person name="Baroncelli R."/>
            <person name="Diaz J.F."/>
            <person name="Benocci T."/>
            <person name="Peng M."/>
            <person name="Battaglia E."/>
            <person name="Haridas S."/>
            <person name="Andreopoulos W."/>
            <person name="Labutti K."/>
            <person name="Pangilinan J."/>
            <person name="Floch G.L."/>
            <person name="Makela M.R."/>
            <person name="Henrissat B."/>
            <person name="Grigoriev I.V."/>
            <person name="Crouch J.A."/>
            <person name="De Vries R.P."/>
            <person name="Sukno S.A."/>
            <person name="Thon M.R."/>
        </authorList>
    </citation>
    <scope>NUCLEOTIDE SEQUENCE</scope>
    <source>
        <strain evidence="2">MAFF235873</strain>
    </source>
</reference>
<dbReference type="Proteomes" id="UP001232148">
    <property type="component" value="Unassembled WGS sequence"/>
</dbReference>
<dbReference type="EMBL" id="MU843075">
    <property type="protein sequence ID" value="KAK2021861.1"/>
    <property type="molecule type" value="Genomic_DNA"/>
</dbReference>
<protein>
    <submittedName>
        <fullName evidence="2">Uncharacterized protein</fullName>
    </submittedName>
</protein>
<proteinExistence type="predicted"/>
<evidence type="ECO:0000256" key="1">
    <source>
        <dbReference type="SAM" id="MobiDB-lite"/>
    </source>
</evidence>
<accession>A0AAD9H4V4</accession>
<feature type="region of interest" description="Disordered" evidence="1">
    <location>
        <begin position="38"/>
        <end position="61"/>
    </location>
</feature>
<evidence type="ECO:0000313" key="2">
    <source>
        <dbReference type="EMBL" id="KAK2021861.1"/>
    </source>
</evidence>
<dbReference type="AlphaFoldDB" id="A0AAD9H4V4"/>